<evidence type="ECO:0000313" key="2">
    <source>
        <dbReference type="Proteomes" id="UP000245626"/>
    </source>
</evidence>
<name>A0ACD0NXN9_9BASI</name>
<protein>
    <submittedName>
        <fullName evidence="1">Uncharacterized protein</fullName>
    </submittedName>
</protein>
<keyword evidence="2" id="KW-1185">Reference proteome</keyword>
<dbReference type="Proteomes" id="UP000245626">
    <property type="component" value="Unassembled WGS sequence"/>
</dbReference>
<evidence type="ECO:0000313" key="1">
    <source>
        <dbReference type="EMBL" id="PWN50593.1"/>
    </source>
</evidence>
<reference evidence="1 2" key="1">
    <citation type="journal article" date="2018" name="Mol. Biol. Evol.">
        <title>Broad Genomic Sampling Reveals a Smut Pathogenic Ancestry of the Fungal Clade Ustilaginomycotina.</title>
        <authorList>
            <person name="Kijpornyongpan T."/>
            <person name="Mondo S.J."/>
            <person name="Barry K."/>
            <person name="Sandor L."/>
            <person name="Lee J."/>
            <person name="Lipzen A."/>
            <person name="Pangilinan J."/>
            <person name="LaButti K."/>
            <person name="Hainaut M."/>
            <person name="Henrissat B."/>
            <person name="Grigoriev I.V."/>
            <person name="Spatafora J.W."/>
            <person name="Aime M.C."/>
        </authorList>
    </citation>
    <scope>NUCLEOTIDE SEQUENCE [LARGE SCALE GENOMIC DNA]</scope>
    <source>
        <strain evidence="1 2">SA 807</strain>
    </source>
</reference>
<gene>
    <name evidence="1" type="ORF">IE53DRAFT_368777</name>
</gene>
<sequence>MSGLPPEPPSSNPSSQPPSHLPPDPPSTSQQPVQPSSLPPPPLLPLPPGWSEHKAPQGQTYYFNPSTNQSTYIRPTATTTTTTSFLQPPPPPPPPSMPISMRLPNFQQHPPPYLSNPPYLLSGPPPPFPPPVGFSPLQQPGIEQQQKKKKKKEKPKSKVAVPGAPGWFKVTTNHDNVFYTHVETKRSEWTVPEEIREQVRLMEVEERRKKQEEEEEESRVKRLKEEEERKREAIEALNRAKREEEMENKRKRETAAAEEGVAIDSFESLPPDSKRLKVEGPDHDEEEGGSEEERKRSPAEGENGNGGDDDEDEEEDEDDDDDEAWQREMAEEMAAQAAAEERKENGQGGRTAPLSAVEDAKPDYSQPPPGFPTKSQPYLPPPPNVELSLEEAKALFLHMLTSLNGTPAEINPMAPWDKELPKFVHQPAYSVLKQLRERQDAFNEWCKLRLRQKRKSNSNVGSSDTKPRTSTPSHIDEREEKEEGKKRSTDGSTEQHSYRQLLESQVKSTRTRFEDFRKEWKKDRRFFGFGRDDRERERVFKEWLRELGERKRVQALKAESEFLDLLAEKMAGSRRNEARRLEREEGKSSKEAAGMVWREAKKTPGLDSDPRYEAVGSSTRRSELFEEWLKGEKVRKVVVEVESRVEAEEDEQARKKEERARERERAMKEREEKVRKEKARIEAKNRAALGEANREESMIQFNQLLIDAVKDPKMRWESFQSAVGEDDRFSARGLSWREKEDQFRKHVVKLEERRRRALHEVFERCAPGLDVEEGEALAKVREDAGMERAMLKGYLEEEEDLEVEEGERKEEDRKGRLRREYRDWVRLRYERAKKEFHEMLKENSFIDFWGRMKKEKSKAEDADKEEEEEDEDEEEEVDLIEMARKVDLEDITSILRNDARYRTFKHEPELREEWIRDYLAKLPPPKKTVYQKDR</sequence>
<proteinExistence type="predicted"/>
<organism evidence="1 2">
    <name type="scientific">Violaceomyces palustris</name>
    <dbReference type="NCBI Taxonomy" id="1673888"/>
    <lineage>
        <taxon>Eukaryota</taxon>
        <taxon>Fungi</taxon>
        <taxon>Dikarya</taxon>
        <taxon>Basidiomycota</taxon>
        <taxon>Ustilaginomycotina</taxon>
        <taxon>Ustilaginomycetes</taxon>
        <taxon>Violaceomycetales</taxon>
        <taxon>Violaceomycetaceae</taxon>
        <taxon>Violaceomyces</taxon>
    </lineage>
</organism>
<dbReference type="EMBL" id="KZ819916">
    <property type="protein sequence ID" value="PWN50593.1"/>
    <property type="molecule type" value="Genomic_DNA"/>
</dbReference>
<accession>A0ACD0NXN9</accession>